<proteinExistence type="predicted"/>
<dbReference type="PROSITE" id="PS51257">
    <property type="entry name" value="PROKAR_LIPOPROTEIN"/>
    <property type="match status" value="1"/>
</dbReference>
<reference evidence="2" key="1">
    <citation type="submission" date="2018-11" db="EMBL/GenBank/DDBJ databases">
        <title>Chitinophaga lutea sp.nov., isolate from arsenic contaminated soil.</title>
        <authorList>
            <person name="Zong Y."/>
        </authorList>
    </citation>
    <scope>NUCLEOTIDE SEQUENCE [LARGE SCALE GENOMIC DNA]</scope>
    <source>
        <strain evidence="2">YLT18</strain>
    </source>
</reference>
<evidence type="ECO:0000313" key="1">
    <source>
        <dbReference type="EMBL" id="RPD41105.1"/>
    </source>
</evidence>
<name>A0A3N4MCI8_9BACT</name>
<gene>
    <name evidence="1" type="ORF">EG028_10485</name>
</gene>
<protein>
    <recommendedName>
        <fullName evidence="3">Lipoprotein</fullName>
    </recommendedName>
</protein>
<evidence type="ECO:0000313" key="2">
    <source>
        <dbReference type="Proteomes" id="UP000279089"/>
    </source>
</evidence>
<accession>A0A3N4MCI8</accession>
<dbReference type="AlphaFoldDB" id="A0A3N4MCI8"/>
<keyword evidence="2" id="KW-1185">Reference proteome</keyword>
<evidence type="ECO:0008006" key="3">
    <source>
        <dbReference type="Google" id="ProtNLM"/>
    </source>
</evidence>
<comment type="caution">
    <text evidence="1">The sequence shown here is derived from an EMBL/GenBank/DDBJ whole genome shotgun (WGS) entry which is preliminary data.</text>
</comment>
<sequence length="198" mass="22336">MHRLIPVICGSLFLFACTPKMEAPALVSYEMVMGYRFYTPCGQPVLNGALPAAGAASRPGDFYVYVLRDSLQVADCIDPTGASVTDTFPMRFGNDFILTVVVKDPRREWYFSLEDFSVEDSLLHLRIVPRHLSDTAGGKPWYPLADNYIWRVNGREVKLMKIYLDRHDYALVRGPRWSAAPVKWRRRGNGSEGKTAGD</sequence>
<dbReference type="Proteomes" id="UP000279089">
    <property type="component" value="Unassembled WGS sequence"/>
</dbReference>
<dbReference type="EMBL" id="RMBX01000005">
    <property type="protein sequence ID" value="RPD41105.1"/>
    <property type="molecule type" value="Genomic_DNA"/>
</dbReference>
<organism evidence="1 2">
    <name type="scientific">Chitinophaga barathri</name>
    <dbReference type="NCBI Taxonomy" id="1647451"/>
    <lineage>
        <taxon>Bacteria</taxon>
        <taxon>Pseudomonadati</taxon>
        <taxon>Bacteroidota</taxon>
        <taxon>Chitinophagia</taxon>
        <taxon>Chitinophagales</taxon>
        <taxon>Chitinophagaceae</taxon>
        <taxon>Chitinophaga</taxon>
    </lineage>
</organism>
<dbReference type="RefSeq" id="WP_123864628.1">
    <property type="nucleotide sequence ID" value="NZ_QXZY01000006.1"/>
</dbReference>